<dbReference type="EMBL" id="DROK01000027">
    <property type="protein sequence ID" value="HHI96390.1"/>
    <property type="molecule type" value="Genomic_DNA"/>
</dbReference>
<name>A0A7V5U1S7_9BACT</name>
<proteinExistence type="predicted"/>
<evidence type="ECO:0000313" key="3">
    <source>
        <dbReference type="EMBL" id="HHI96390.1"/>
    </source>
</evidence>
<protein>
    <submittedName>
        <fullName evidence="3">DUF4405 domain-containing protein</fullName>
    </submittedName>
</protein>
<dbReference type="Proteomes" id="UP000886101">
    <property type="component" value="Unassembled WGS sequence"/>
</dbReference>
<organism evidence="3">
    <name type="scientific">Thermodesulfatator atlanticus</name>
    <dbReference type="NCBI Taxonomy" id="501497"/>
    <lineage>
        <taxon>Bacteria</taxon>
        <taxon>Pseudomonadati</taxon>
        <taxon>Thermodesulfobacteriota</taxon>
        <taxon>Thermodesulfobacteria</taxon>
        <taxon>Thermodesulfobacteriales</taxon>
        <taxon>Thermodesulfatatoraceae</taxon>
        <taxon>Thermodesulfatator</taxon>
    </lineage>
</organism>
<feature type="transmembrane region" description="Helical" evidence="1">
    <location>
        <begin position="46"/>
        <end position="64"/>
    </location>
</feature>
<keyword evidence="1" id="KW-0812">Transmembrane</keyword>
<keyword evidence="1" id="KW-0472">Membrane</keyword>
<evidence type="ECO:0000256" key="1">
    <source>
        <dbReference type="SAM" id="Phobius"/>
    </source>
</evidence>
<feature type="domain" description="Flavinylation-associated cytochrome" evidence="2">
    <location>
        <begin position="4"/>
        <end position="70"/>
    </location>
</feature>
<dbReference type="AlphaFoldDB" id="A0A7V5U1S7"/>
<gene>
    <name evidence="3" type="ORF">ENJ96_00885</name>
</gene>
<feature type="transmembrane region" description="Helical" evidence="1">
    <location>
        <begin position="85"/>
        <end position="102"/>
    </location>
</feature>
<sequence length="267" mass="30626">MRHWISLFLFYATALVILTGLVLYFMPPGRVAYWTDWRFLGWDKDQWESIHILFGFLMIILAGWHLYLNWKPFKRYLGSLKSPRGAFVSVTLATVLLLALSVKDLPPASWLMALRAHLKASWGQPPVPPPIPHAELLSLEALLKREKIPAEKALPFLKKHGIKVPSIQMSLKELARINRTTPADLYLLLLKSKKNAVSSYSIFQPGRKTLAEVCRLLELPRETCQQVLENHGIQPDWEVPLRELAFAHGATPRQIIEWLKKAKEARK</sequence>
<keyword evidence="1" id="KW-1133">Transmembrane helix</keyword>
<accession>A0A7V5U1S7</accession>
<feature type="transmembrane region" description="Helical" evidence="1">
    <location>
        <begin position="7"/>
        <end position="26"/>
    </location>
</feature>
<dbReference type="Pfam" id="PF14358">
    <property type="entry name" value="DUF4405"/>
    <property type="match status" value="1"/>
</dbReference>
<evidence type="ECO:0000259" key="2">
    <source>
        <dbReference type="Pfam" id="PF14358"/>
    </source>
</evidence>
<reference evidence="3" key="1">
    <citation type="journal article" date="2020" name="mSystems">
        <title>Genome- and Community-Level Interaction Insights into Carbon Utilization and Element Cycling Functions of Hydrothermarchaeota in Hydrothermal Sediment.</title>
        <authorList>
            <person name="Zhou Z."/>
            <person name="Liu Y."/>
            <person name="Xu W."/>
            <person name="Pan J."/>
            <person name="Luo Z.H."/>
            <person name="Li M."/>
        </authorList>
    </citation>
    <scope>NUCLEOTIDE SEQUENCE [LARGE SCALE GENOMIC DNA]</scope>
    <source>
        <strain evidence="3">HyVt-533</strain>
    </source>
</reference>
<dbReference type="InterPro" id="IPR025517">
    <property type="entry name" value="DUF4405"/>
</dbReference>
<comment type="caution">
    <text evidence="3">The sequence shown here is derived from an EMBL/GenBank/DDBJ whole genome shotgun (WGS) entry which is preliminary data.</text>
</comment>